<comment type="caution">
    <text evidence="1">The sequence shown here is derived from an EMBL/GenBank/DDBJ whole genome shotgun (WGS) entry which is preliminary data.</text>
</comment>
<dbReference type="EMBL" id="RSFW01000006">
    <property type="protein sequence ID" value="RSD28726.1"/>
    <property type="molecule type" value="Genomic_DNA"/>
</dbReference>
<evidence type="ECO:0000313" key="1">
    <source>
        <dbReference type="EMBL" id="RSD28726.1"/>
    </source>
</evidence>
<gene>
    <name evidence="1" type="ORF">EJA10_03890</name>
</gene>
<dbReference type="Proteomes" id="UP000279911">
    <property type="component" value="Unassembled WGS sequence"/>
</dbReference>
<proteinExistence type="predicted"/>
<name>A0A3R9FZH2_9BACI</name>
<organism evidence="1 2">
    <name type="scientific">Mesobacillus subterraneus</name>
    <dbReference type="NCBI Taxonomy" id="285983"/>
    <lineage>
        <taxon>Bacteria</taxon>
        <taxon>Bacillati</taxon>
        <taxon>Bacillota</taxon>
        <taxon>Bacilli</taxon>
        <taxon>Bacillales</taxon>
        <taxon>Bacillaceae</taxon>
        <taxon>Mesobacillus</taxon>
    </lineage>
</organism>
<evidence type="ECO:0000313" key="2">
    <source>
        <dbReference type="Proteomes" id="UP000279911"/>
    </source>
</evidence>
<protein>
    <submittedName>
        <fullName evidence="1">Uncharacterized protein</fullName>
    </submittedName>
</protein>
<dbReference type="OrthoDB" id="2890951at2"/>
<sequence length="62" mass="7453">METSKHLYKEGHYRFWLDTETGSLRIKFDGNKELYTIPKNSKLYDRLMEDFFSAKADEEIES</sequence>
<dbReference type="RefSeq" id="WP_125478688.1">
    <property type="nucleotide sequence ID" value="NZ_RSFW01000006.1"/>
</dbReference>
<reference evidence="2" key="1">
    <citation type="submission" date="2018-12" db="EMBL/GenBank/DDBJ databases">
        <title>Bacillus chawlae sp. nov., Bacillus glennii sp. nov., and Bacillus saganii sp. nov. Isolated from the Vehicle Assembly Building at Kennedy Space Center where the Viking Spacecraft were Assembled.</title>
        <authorList>
            <person name="Seuylemezian A."/>
            <person name="Vaishampayan P."/>
        </authorList>
    </citation>
    <scope>NUCLEOTIDE SEQUENCE [LARGE SCALE GENOMIC DNA]</scope>
    <source>
        <strain evidence="2">DSM 13966</strain>
    </source>
</reference>
<accession>A0A3R9FZH2</accession>
<dbReference type="AlphaFoldDB" id="A0A3R9FZH2"/>